<dbReference type="Gene3D" id="3.90.228.10">
    <property type="match status" value="1"/>
</dbReference>
<dbReference type="InterPro" id="IPR052056">
    <property type="entry name" value="Mono-ARTD/PARP"/>
</dbReference>
<dbReference type="PANTHER" id="PTHR14453">
    <property type="entry name" value="PARP/ZINC FINGER CCCH TYPE DOMAIN CONTAINING PROTEIN"/>
    <property type="match status" value="1"/>
</dbReference>
<keyword evidence="2" id="KW-0328">Glycosyltransferase</keyword>
<comment type="caution">
    <text evidence="8">The sequence shown here is derived from an EMBL/GenBank/DDBJ whole genome shotgun (WGS) entry which is preliminary data.</text>
</comment>
<dbReference type="InterPro" id="IPR012317">
    <property type="entry name" value="Poly(ADP-ribose)pol_cat_dom"/>
</dbReference>
<dbReference type="EMBL" id="CAXAMM010042082">
    <property type="protein sequence ID" value="CAK9102867.1"/>
    <property type="molecule type" value="Genomic_DNA"/>
</dbReference>
<feature type="domain" description="RWD" evidence="7">
    <location>
        <begin position="51"/>
        <end position="169"/>
    </location>
</feature>
<organism evidence="8 9">
    <name type="scientific">Durusdinium trenchii</name>
    <dbReference type="NCBI Taxonomy" id="1381693"/>
    <lineage>
        <taxon>Eukaryota</taxon>
        <taxon>Sar</taxon>
        <taxon>Alveolata</taxon>
        <taxon>Dinophyceae</taxon>
        <taxon>Suessiales</taxon>
        <taxon>Symbiodiniaceae</taxon>
        <taxon>Durusdinium</taxon>
    </lineage>
</organism>
<dbReference type="Pfam" id="PF00644">
    <property type="entry name" value="PARP"/>
    <property type="match status" value="1"/>
</dbReference>
<dbReference type="Proteomes" id="UP001642464">
    <property type="component" value="Unassembled WGS sequence"/>
</dbReference>
<proteinExistence type="predicted"/>
<accession>A0ABP0RQG1</accession>
<evidence type="ECO:0000313" key="9">
    <source>
        <dbReference type="Proteomes" id="UP001642464"/>
    </source>
</evidence>
<evidence type="ECO:0000313" key="8">
    <source>
        <dbReference type="EMBL" id="CAK9102867.1"/>
    </source>
</evidence>
<keyword evidence="4" id="KW-0520">NAD</keyword>
<dbReference type="Gene3D" id="3.10.110.10">
    <property type="entry name" value="Ubiquitin Conjugating Enzyme"/>
    <property type="match status" value="1"/>
</dbReference>
<dbReference type="InterPro" id="IPR006575">
    <property type="entry name" value="RWD_dom"/>
</dbReference>
<evidence type="ECO:0000256" key="1">
    <source>
        <dbReference type="ARBA" id="ARBA00004123"/>
    </source>
</evidence>
<reference evidence="8 9" key="1">
    <citation type="submission" date="2024-02" db="EMBL/GenBank/DDBJ databases">
        <authorList>
            <person name="Chen Y."/>
            <person name="Shah S."/>
            <person name="Dougan E. K."/>
            <person name="Thang M."/>
            <person name="Chan C."/>
        </authorList>
    </citation>
    <scope>NUCLEOTIDE SEQUENCE [LARGE SCALE GENOMIC DNA]</scope>
</reference>
<dbReference type="Pfam" id="PF05773">
    <property type="entry name" value="RWD"/>
    <property type="match status" value="1"/>
</dbReference>
<feature type="region of interest" description="Disordered" evidence="6">
    <location>
        <begin position="533"/>
        <end position="582"/>
    </location>
</feature>
<feature type="compositionally biased region" description="Basic residues" evidence="6">
    <location>
        <begin position="539"/>
        <end position="549"/>
    </location>
</feature>
<evidence type="ECO:0000256" key="5">
    <source>
        <dbReference type="ARBA" id="ARBA00023242"/>
    </source>
</evidence>
<keyword evidence="5" id="KW-0539">Nucleus</keyword>
<sequence length="582" mass="64818">MQHDAVKLDQPHDATIQTDTDRPVGASADDVETRRDDFEVKCAEAQELLEEELDVMQAIFGDDVAVERDEARKTACVNIAVRLLALQGDAGIEEEEDVSDLRRSMVLKLDLPALYPFSLPQVSLESRGAVPHQTSEALYLEVLGLASEKLGEPMMYDLFGVVQAFLEDFICRKAAELSKSSAGWLSDLGMWALHNLRDAPETAENCEEASVDKAVECEGEELAGVSVPVASEYVALHDVFALLPENMAVLKIEDILREDHQERFELLRQNLIKAIKNENDERCKPRIVFHGTSAANVGSIIRTGLCVPGNRGVGVANGQALGKGIYVAHDASYSLNYCRSSADGHYRLFVCALLPKNTGRKAFVYDDGNVSVVDSEDQLLPLYVIHFDVVYGHASDSSYLVMTKAGTFLTMSGHDMVEGGFTNRLKQENDGLHEEIKRAAREQSLANASHYFDLKKYRVLEVAEVDDDDDMTAYWETKASAHVVEDGAVLEALDKEGGCQTGDYQEERFRSNQLVTRFEWEQEAREREDRARLAASARAKAKQHQRALARRSAAKESISRAVARRRKQKERKKPMDETGCNQ</sequence>
<feature type="compositionally biased region" description="Basic residues" evidence="6">
    <location>
        <begin position="562"/>
        <end position="572"/>
    </location>
</feature>
<protein>
    <submittedName>
        <fullName evidence="8">Poly ADP-ribose polymerase 6</fullName>
    </submittedName>
</protein>
<evidence type="ECO:0000256" key="2">
    <source>
        <dbReference type="ARBA" id="ARBA00022676"/>
    </source>
</evidence>
<evidence type="ECO:0000259" key="7">
    <source>
        <dbReference type="PROSITE" id="PS50908"/>
    </source>
</evidence>
<dbReference type="SMART" id="SM00591">
    <property type="entry name" value="RWD"/>
    <property type="match status" value="1"/>
</dbReference>
<gene>
    <name evidence="8" type="ORF">SCF082_LOCUS48067</name>
</gene>
<evidence type="ECO:0000256" key="4">
    <source>
        <dbReference type="ARBA" id="ARBA00023027"/>
    </source>
</evidence>
<feature type="compositionally biased region" description="Basic and acidic residues" evidence="6">
    <location>
        <begin position="1"/>
        <end position="12"/>
    </location>
</feature>
<name>A0ABP0RQG1_9DINO</name>
<keyword evidence="9" id="KW-1185">Reference proteome</keyword>
<dbReference type="SUPFAM" id="SSF56399">
    <property type="entry name" value="ADP-ribosylation"/>
    <property type="match status" value="1"/>
</dbReference>
<comment type="subcellular location">
    <subcellularLocation>
        <location evidence="1">Nucleus</location>
    </subcellularLocation>
</comment>
<evidence type="ECO:0000256" key="6">
    <source>
        <dbReference type="SAM" id="MobiDB-lite"/>
    </source>
</evidence>
<dbReference type="SUPFAM" id="SSF54495">
    <property type="entry name" value="UBC-like"/>
    <property type="match status" value="1"/>
</dbReference>
<keyword evidence="3" id="KW-0808">Transferase</keyword>
<dbReference type="InterPro" id="IPR016135">
    <property type="entry name" value="UBQ-conjugating_enzyme/RWD"/>
</dbReference>
<dbReference type="PANTHER" id="PTHR14453:SF67">
    <property type="entry name" value="POLY [ADP-RIBOSE] POLYMERASE"/>
    <property type="match status" value="1"/>
</dbReference>
<evidence type="ECO:0000256" key="3">
    <source>
        <dbReference type="ARBA" id="ARBA00022679"/>
    </source>
</evidence>
<dbReference type="PROSITE" id="PS50908">
    <property type="entry name" value="RWD"/>
    <property type="match status" value="1"/>
</dbReference>
<feature type="region of interest" description="Disordered" evidence="6">
    <location>
        <begin position="1"/>
        <end position="31"/>
    </location>
</feature>